<sequence>MIKKVTNVIDEITDFLFGLKMTIISGIFLLIAVIFMIFGIDTPIYLNPAWGTVIISGIPMLLLAMTRLIREKWVSSALLIAIAMVASLLIGEIFAAGEVAWIMALGALLEDWTVERAKKGLRNLINLTPQTGRRIVGDSEEVISVDEIRIGDVLRILPGESVPVDGEIIKGSSSLDQSIMTGESLPIDKEVGDEVFCGTMNMYGAIDIKATSLGENSSLQKLIDLVKAADEKQAPTQRIADKWATWLVPVALAIAIVAWLVTGNIERGVTVLVVFCPCALILATPTAIMAAIGQATKYGVLIKSGEALETLGALNTLVFDKTGTLTYGNLAVSDIISLKDDLDEMDVLRIVASCEKLSEHPLAKAIVNYANEAKVDIEEPEDFKMYPGKGVYCKNSYGHICAGNSKFLNENNIDFNIGSKDDLDVDSILNHLKQEGKASIIVALNGEIIALIGLSDVMREDSKAMIESLHDLGTETVLLTGDNTETANYFASRLGIGKVYGNLLPQEKLDWIERFKDEGKKVCMIGDGVNDAPALKTADVSVAMGSVGSDVAIEAADIALLGDDIGKIPYLKKLSNSTLFTIKANIIISMTINAVAIVCSVLGLLNPVTGAIVHNAGSCLVVLNAALLYDRKFDDSIKRIDTENVEHSHYHFHNDGEHSHSHEGIRIIDEIKTDNGIKHMHIHKHALNRQSCEAYHN</sequence>
<dbReference type="InterPro" id="IPR059000">
    <property type="entry name" value="ATPase_P-type_domA"/>
</dbReference>
<dbReference type="GO" id="GO:0005886">
    <property type="term" value="C:plasma membrane"/>
    <property type="evidence" value="ECO:0007669"/>
    <property type="project" value="UniProtKB-SubCell"/>
</dbReference>
<dbReference type="EC" id="3.6.3.-" evidence="13"/>
<evidence type="ECO:0000256" key="9">
    <source>
        <dbReference type="ARBA" id="ARBA00022989"/>
    </source>
</evidence>
<keyword evidence="7" id="KW-0067">ATP-binding</keyword>
<reference evidence="13 14" key="1">
    <citation type="journal article" date="2010" name="PLoS ONE">
        <title>The genome sequence of the rumen methanogen Methanobrevibacter ruminantium reveals new possibilities for controlling ruminant methane emissions.</title>
        <authorList>
            <person name="Leahy S.C."/>
            <person name="Kelly W.J."/>
            <person name="Altermann E."/>
            <person name="Ronimus R.S."/>
            <person name="Yeoman C.J."/>
            <person name="Pacheco D.M."/>
            <person name="Li D."/>
            <person name="Kong Z."/>
            <person name="McTavish S."/>
            <person name="Sang C."/>
            <person name="Lambie S.C."/>
            <person name="Janssen P.H."/>
            <person name="Dey D."/>
            <person name="Attwood G.T."/>
        </authorList>
    </citation>
    <scope>NUCLEOTIDE SEQUENCE [LARGE SCALE GENOMIC DNA]</scope>
    <source>
        <strain evidence="14">ATCC 35063 / DSM 1093 / JCM 13430 / OCM 146 / M1</strain>
    </source>
</reference>
<protein>
    <submittedName>
        <fullName evidence="13">Heavy metal translocating P-type ATPase</fullName>
        <ecNumber evidence="13">3.6.3.-</ecNumber>
    </submittedName>
</protein>
<dbReference type="InterPro" id="IPR051014">
    <property type="entry name" value="Cation_Transport_ATPase_IB"/>
</dbReference>
<organism evidence="13 14">
    <name type="scientific">Methanobrevibacter ruminantium (strain ATCC 35063 / DSM 1093 / JCM 13430 / OCM 146 / M1)</name>
    <name type="common">Methanobacterium ruminantium</name>
    <dbReference type="NCBI Taxonomy" id="634498"/>
    <lineage>
        <taxon>Archaea</taxon>
        <taxon>Methanobacteriati</taxon>
        <taxon>Methanobacteriota</taxon>
        <taxon>Methanomada group</taxon>
        <taxon>Methanobacteria</taxon>
        <taxon>Methanobacteriales</taxon>
        <taxon>Methanobacteriaceae</taxon>
        <taxon>Methanobrevibacter</taxon>
    </lineage>
</organism>
<evidence type="ECO:0000256" key="1">
    <source>
        <dbReference type="ARBA" id="ARBA00004651"/>
    </source>
</evidence>
<dbReference type="InterPro" id="IPR023298">
    <property type="entry name" value="ATPase_P-typ_TM_dom_sf"/>
</dbReference>
<dbReference type="SFLD" id="SFLDF00027">
    <property type="entry name" value="p-type_atpase"/>
    <property type="match status" value="1"/>
</dbReference>
<evidence type="ECO:0000313" key="13">
    <source>
        <dbReference type="EMBL" id="ADC47462.1"/>
    </source>
</evidence>
<evidence type="ECO:0000256" key="6">
    <source>
        <dbReference type="ARBA" id="ARBA00022741"/>
    </source>
</evidence>
<dbReference type="NCBIfam" id="TIGR01494">
    <property type="entry name" value="ATPase_P-type"/>
    <property type="match status" value="1"/>
</dbReference>
<dbReference type="PATRIC" id="fig|634498.28.peg.1613"/>
<dbReference type="HOGENOM" id="CLU_001771_6_4_2"/>
<dbReference type="InterPro" id="IPR023214">
    <property type="entry name" value="HAD_sf"/>
</dbReference>
<dbReference type="Gene3D" id="2.70.150.10">
    <property type="entry name" value="Calcium-transporting ATPase, cytoplasmic transduction domain A"/>
    <property type="match status" value="1"/>
</dbReference>
<dbReference type="AlphaFoldDB" id="D3E4R8"/>
<evidence type="ECO:0000256" key="4">
    <source>
        <dbReference type="ARBA" id="ARBA00022692"/>
    </source>
</evidence>
<evidence type="ECO:0000256" key="3">
    <source>
        <dbReference type="ARBA" id="ARBA00022475"/>
    </source>
</evidence>
<dbReference type="KEGG" id="mru:mru_1612"/>
<evidence type="ECO:0000256" key="8">
    <source>
        <dbReference type="ARBA" id="ARBA00022967"/>
    </source>
</evidence>
<dbReference type="PROSITE" id="PS00154">
    <property type="entry name" value="ATPASE_E1_E2"/>
    <property type="match status" value="1"/>
</dbReference>
<dbReference type="Proteomes" id="UP000008680">
    <property type="component" value="Chromosome"/>
</dbReference>
<dbReference type="Gene3D" id="3.40.50.1000">
    <property type="entry name" value="HAD superfamily/HAD-like"/>
    <property type="match status" value="1"/>
</dbReference>
<evidence type="ECO:0000256" key="5">
    <source>
        <dbReference type="ARBA" id="ARBA00022723"/>
    </source>
</evidence>
<dbReference type="GO" id="GO:0016887">
    <property type="term" value="F:ATP hydrolysis activity"/>
    <property type="evidence" value="ECO:0007669"/>
    <property type="project" value="InterPro"/>
</dbReference>
<dbReference type="NCBIfam" id="TIGR01525">
    <property type="entry name" value="ATPase-IB_hvy"/>
    <property type="match status" value="1"/>
</dbReference>
<feature type="transmembrane region" description="Helical" evidence="11">
    <location>
        <begin position="12"/>
        <end position="38"/>
    </location>
</feature>
<keyword evidence="6" id="KW-0547">Nucleotide-binding</keyword>
<evidence type="ECO:0000256" key="7">
    <source>
        <dbReference type="ARBA" id="ARBA00022840"/>
    </source>
</evidence>
<keyword evidence="8" id="KW-1278">Translocase</keyword>
<dbReference type="Pfam" id="PF00702">
    <property type="entry name" value="Hydrolase"/>
    <property type="match status" value="1"/>
</dbReference>
<dbReference type="InterPro" id="IPR023299">
    <property type="entry name" value="ATPase_P-typ_cyto_dom_N"/>
</dbReference>
<dbReference type="InterPro" id="IPR036412">
    <property type="entry name" value="HAD-like_sf"/>
</dbReference>
<keyword evidence="10 11" id="KW-0472">Membrane</keyword>
<dbReference type="InterPro" id="IPR001757">
    <property type="entry name" value="P_typ_ATPase"/>
</dbReference>
<dbReference type="SUPFAM" id="SSF56784">
    <property type="entry name" value="HAD-like"/>
    <property type="match status" value="1"/>
</dbReference>
<comment type="subcellular location">
    <subcellularLocation>
        <location evidence="1">Cell membrane</location>
        <topology evidence="1">Multi-pass membrane protein</topology>
    </subcellularLocation>
</comment>
<evidence type="ECO:0000256" key="10">
    <source>
        <dbReference type="ARBA" id="ARBA00023136"/>
    </source>
</evidence>
<dbReference type="GO" id="GO:0019829">
    <property type="term" value="F:ATPase-coupled monoatomic cation transmembrane transporter activity"/>
    <property type="evidence" value="ECO:0007669"/>
    <property type="project" value="InterPro"/>
</dbReference>
<dbReference type="PRINTS" id="PR00119">
    <property type="entry name" value="CATATPASE"/>
</dbReference>
<evidence type="ECO:0000313" key="14">
    <source>
        <dbReference type="Proteomes" id="UP000008680"/>
    </source>
</evidence>
<keyword evidence="5" id="KW-0479">Metal-binding</keyword>
<name>D3E4R8_METRM</name>
<dbReference type="STRING" id="634498.mru_1612"/>
<proteinExistence type="inferred from homology"/>
<dbReference type="SUPFAM" id="SSF81653">
    <property type="entry name" value="Calcium ATPase, transduction domain A"/>
    <property type="match status" value="1"/>
</dbReference>
<dbReference type="CDD" id="cd02079">
    <property type="entry name" value="P-type_ATPase_HM"/>
    <property type="match status" value="1"/>
</dbReference>
<feature type="transmembrane region" description="Helical" evidence="11">
    <location>
        <begin position="243"/>
        <end position="262"/>
    </location>
</feature>
<dbReference type="InterPro" id="IPR027256">
    <property type="entry name" value="P-typ_ATPase_IB"/>
</dbReference>
<comment type="similarity">
    <text evidence="2">Belongs to the cation transport ATPase (P-type) (TC 3.A.3) family. Type IB subfamily.</text>
</comment>
<dbReference type="EMBL" id="CP001719">
    <property type="protein sequence ID" value="ADC47462.1"/>
    <property type="molecule type" value="Genomic_DNA"/>
</dbReference>
<feature type="domain" description="P-type ATPase A" evidence="12">
    <location>
        <begin position="127"/>
        <end position="227"/>
    </location>
</feature>
<dbReference type="InterPro" id="IPR044492">
    <property type="entry name" value="P_typ_ATPase_HD_dom"/>
</dbReference>
<keyword evidence="3" id="KW-1003">Cell membrane</keyword>
<feature type="transmembrane region" description="Helical" evidence="11">
    <location>
        <begin position="44"/>
        <end position="66"/>
    </location>
</feature>
<keyword evidence="13" id="KW-0378">Hydrolase</keyword>
<feature type="transmembrane region" description="Helical" evidence="11">
    <location>
        <begin position="73"/>
        <end position="90"/>
    </location>
</feature>
<dbReference type="SUPFAM" id="SSF81665">
    <property type="entry name" value="Calcium ATPase, transmembrane domain M"/>
    <property type="match status" value="1"/>
</dbReference>
<dbReference type="InterPro" id="IPR008250">
    <property type="entry name" value="ATPase_P-typ_transduc_dom_A_sf"/>
</dbReference>
<dbReference type="Gene3D" id="3.40.1110.10">
    <property type="entry name" value="Calcium-transporting ATPase, cytoplasmic domain N"/>
    <property type="match status" value="1"/>
</dbReference>
<feature type="transmembrane region" description="Helical" evidence="11">
    <location>
        <begin position="268"/>
        <end position="293"/>
    </location>
</feature>
<dbReference type="PANTHER" id="PTHR48085">
    <property type="entry name" value="CADMIUM/ZINC-TRANSPORTING ATPASE HMA2-RELATED"/>
    <property type="match status" value="1"/>
</dbReference>
<gene>
    <name evidence="13" type="ordered locus">mru_1612</name>
</gene>
<dbReference type="PANTHER" id="PTHR48085:SF5">
    <property type="entry name" value="CADMIUM_ZINC-TRANSPORTING ATPASE HMA4-RELATED"/>
    <property type="match status" value="1"/>
</dbReference>
<dbReference type="InterPro" id="IPR018303">
    <property type="entry name" value="ATPase_P-typ_P_site"/>
</dbReference>
<keyword evidence="4 11" id="KW-0812">Transmembrane</keyword>
<dbReference type="Pfam" id="PF00122">
    <property type="entry name" value="E1-E2_ATPase"/>
    <property type="match status" value="1"/>
</dbReference>
<dbReference type="FunFam" id="2.70.150.10:FF:000020">
    <property type="entry name" value="Copper-exporting P-type ATPase A"/>
    <property type="match status" value="1"/>
</dbReference>
<keyword evidence="9 11" id="KW-1133">Transmembrane helix</keyword>
<dbReference type="NCBIfam" id="TIGR01511">
    <property type="entry name" value="ATPase-IB1_Cu"/>
    <property type="match status" value="1"/>
</dbReference>
<accession>D3E4R8</accession>
<dbReference type="GO" id="GO:0005524">
    <property type="term" value="F:ATP binding"/>
    <property type="evidence" value="ECO:0007669"/>
    <property type="project" value="UniProtKB-KW"/>
</dbReference>
<dbReference type="eggNOG" id="arCOG01576">
    <property type="taxonomic scope" value="Archaea"/>
</dbReference>
<dbReference type="GO" id="GO:0046872">
    <property type="term" value="F:metal ion binding"/>
    <property type="evidence" value="ECO:0007669"/>
    <property type="project" value="UniProtKB-KW"/>
</dbReference>
<evidence type="ECO:0000259" key="12">
    <source>
        <dbReference type="Pfam" id="PF00122"/>
    </source>
</evidence>
<evidence type="ECO:0000256" key="2">
    <source>
        <dbReference type="ARBA" id="ARBA00006024"/>
    </source>
</evidence>
<evidence type="ECO:0000256" key="11">
    <source>
        <dbReference type="SAM" id="Phobius"/>
    </source>
</evidence>
<dbReference type="SFLD" id="SFLDG00002">
    <property type="entry name" value="C1.7:_P-type_atpase_like"/>
    <property type="match status" value="1"/>
</dbReference>
<dbReference type="SFLD" id="SFLDS00003">
    <property type="entry name" value="Haloacid_Dehalogenase"/>
    <property type="match status" value="1"/>
</dbReference>
<keyword evidence="14" id="KW-1185">Reference proteome</keyword>